<sequence length="118" mass="13289">MPILGRAVLGGYWVDVDTLGQVRHRWVDEQFSKDPTEAFELFHIEILLLEEQNLAVQESSSQGCSRADSQWFSEVQPRHFSANRGIEGNDVEVVGYSSSFHCSSPGLTFRSDSNPGWQ</sequence>
<keyword evidence="2" id="KW-1185">Reference proteome</keyword>
<gene>
    <name evidence="1" type="ORF">AC230_02225</name>
</gene>
<dbReference type="Proteomes" id="UP000037288">
    <property type="component" value="Unassembled WGS sequence"/>
</dbReference>
<dbReference type="AlphaFoldDB" id="A0A0K9XLF4"/>
<reference evidence="2" key="1">
    <citation type="submission" date="2015-07" db="EMBL/GenBank/DDBJ databases">
        <title>Draft genome sequence of Streptomyces sp. CMAA 1322, a bacterium isolated from Caatinga biome, from dry forest semiarid of Brazil.</title>
        <authorList>
            <person name="Santos S.N."/>
            <person name="Gacesa R."/>
            <person name="Taketani R.G."/>
            <person name="Long P.F."/>
            <person name="Melo I.S."/>
        </authorList>
    </citation>
    <scope>NUCLEOTIDE SEQUENCE [LARGE SCALE GENOMIC DNA]</scope>
    <source>
        <strain evidence="2">CMAA 1322</strain>
    </source>
</reference>
<evidence type="ECO:0000313" key="2">
    <source>
        <dbReference type="Proteomes" id="UP000037288"/>
    </source>
</evidence>
<name>A0A0K9XLF4_9ACTN</name>
<evidence type="ECO:0000313" key="1">
    <source>
        <dbReference type="EMBL" id="KNB53502.1"/>
    </source>
</evidence>
<protein>
    <submittedName>
        <fullName evidence="1">Uncharacterized protein</fullName>
    </submittedName>
</protein>
<accession>A0A0K9XLF4</accession>
<comment type="caution">
    <text evidence="1">The sequence shown here is derived from an EMBL/GenBank/DDBJ whole genome shotgun (WGS) entry which is preliminary data.</text>
</comment>
<proteinExistence type="predicted"/>
<organism evidence="1 2">
    <name type="scientific">Streptomyces caatingaensis</name>
    <dbReference type="NCBI Taxonomy" id="1678637"/>
    <lineage>
        <taxon>Bacteria</taxon>
        <taxon>Bacillati</taxon>
        <taxon>Actinomycetota</taxon>
        <taxon>Actinomycetes</taxon>
        <taxon>Kitasatosporales</taxon>
        <taxon>Streptomycetaceae</taxon>
        <taxon>Streptomyces</taxon>
    </lineage>
</organism>
<dbReference type="EMBL" id="LFXA01000002">
    <property type="protein sequence ID" value="KNB53502.1"/>
    <property type="molecule type" value="Genomic_DNA"/>
</dbReference>